<dbReference type="InterPro" id="IPR042099">
    <property type="entry name" value="ANL_N_sf"/>
</dbReference>
<evidence type="ECO:0000259" key="10">
    <source>
        <dbReference type="Pfam" id="PF00501"/>
    </source>
</evidence>
<gene>
    <name evidence="12" type="ORF">CASFOL_020335</name>
</gene>
<dbReference type="SUPFAM" id="SSF51735">
    <property type="entry name" value="NAD(P)-binding Rossmann-fold domains"/>
    <property type="match status" value="1"/>
</dbReference>
<dbReference type="Pfam" id="PF00501">
    <property type="entry name" value="AMP-binding"/>
    <property type="match status" value="1"/>
</dbReference>
<evidence type="ECO:0000256" key="1">
    <source>
        <dbReference type="ARBA" id="ARBA00004930"/>
    </source>
</evidence>
<feature type="transmembrane region" description="Helical" evidence="9">
    <location>
        <begin position="333"/>
        <end position="361"/>
    </location>
</feature>
<dbReference type="Pfam" id="PF01370">
    <property type="entry name" value="Epimerase"/>
    <property type="match status" value="1"/>
</dbReference>
<reference evidence="13" key="1">
    <citation type="journal article" date="2024" name="IScience">
        <title>Strigolactones Initiate the Formation of Haustorium-like Structures in Castilleja.</title>
        <authorList>
            <person name="Buerger M."/>
            <person name="Peterson D."/>
            <person name="Chory J."/>
        </authorList>
    </citation>
    <scope>NUCLEOTIDE SEQUENCE [LARGE SCALE GENOMIC DNA]</scope>
</reference>
<dbReference type="PROSITE" id="PS00455">
    <property type="entry name" value="AMP_BINDING"/>
    <property type="match status" value="1"/>
</dbReference>
<comment type="pathway">
    <text evidence="1">Phytoalexin biosynthesis; 3,4',5-trihydroxystilbene biosynthesis; 3,4',5-trihydroxystilbene from trans-4-coumarate: step 1/2.</text>
</comment>
<name>A0ABD3D0J6_9LAMI</name>
<dbReference type="EC" id="6.2.1.12" evidence="3"/>
<keyword evidence="9" id="KW-0472">Membrane</keyword>
<dbReference type="Proteomes" id="UP001632038">
    <property type="component" value="Unassembled WGS sequence"/>
</dbReference>
<comment type="catalytic activity">
    <reaction evidence="8">
        <text>(E)-4-coumarate + ATP + CoA = (E)-4-coumaroyl-CoA + AMP + diphosphate</text>
        <dbReference type="Rhea" id="RHEA:19641"/>
        <dbReference type="ChEBI" id="CHEBI:12876"/>
        <dbReference type="ChEBI" id="CHEBI:30616"/>
        <dbReference type="ChEBI" id="CHEBI:33019"/>
        <dbReference type="ChEBI" id="CHEBI:57287"/>
        <dbReference type="ChEBI" id="CHEBI:85008"/>
        <dbReference type="ChEBI" id="CHEBI:456215"/>
        <dbReference type="EC" id="6.2.1.12"/>
    </reaction>
    <physiologicalReaction direction="left-to-right" evidence="8">
        <dbReference type="Rhea" id="RHEA:19642"/>
    </physiologicalReaction>
</comment>
<keyword evidence="9" id="KW-0812">Transmembrane</keyword>
<dbReference type="Gene3D" id="3.40.50.12780">
    <property type="entry name" value="N-terminal domain of ligase-like"/>
    <property type="match status" value="1"/>
</dbReference>
<keyword evidence="6" id="KW-0436">Ligase</keyword>
<evidence type="ECO:0000256" key="2">
    <source>
        <dbReference type="ARBA" id="ARBA00006432"/>
    </source>
</evidence>
<evidence type="ECO:0000256" key="6">
    <source>
        <dbReference type="ARBA" id="ARBA00022598"/>
    </source>
</evidence>
<dbReference type="GO" id="GO:0009698">
    <property type="term" value="P:phenylpropanoid metabolic process"/>
    <property type="evidence" value="ECO:0007669"/>
    <property type="project" value="UniProtKB-KW"/>
</dbReference>
<dbReference type="GO" id="GO:0016207">
    <property type="term" value="F:4-coumarate-CoA ligase activity"/>
    <property type="evidence" value="ECO:0007669"/>
    <property type="project" value="UniProtKB-EC"/>
</dbReference>
<proteinExistence type="inferred from homology"/>
<keyword evidence="5" id="KW-0597">Phosphoprotein</keyword>
<feature type="transmembrane region" description="Helical" evidence="9">
    <location>
        <begin position="185"/>
        <end position="210"/>
    </location>
</feature>
<dbReference type="PANTHER" id="PTHR24096:SF149">
    <property type="entry name" value="AMP-BINDING DOMAIN-CONTAINING PROTEIN-RELATED"/>
    <property type="match status" value="1"/>
</dbReference>
<dbReference type="InterPro" id="IPR036291">
    <property type="entry name" value="NAD(P)-bd_dom_sf"/>
</dbReference>
<evidence type="ECO:0000259" key="11">
    <source>
        <dbReference type="Pfam" id="PF01370"/>
    </source>
</evidence>
<dbReference type="SUPFAM" id="SSF56801">
    <property type="entry name" value="Acetyl-CoA synthetase-like"/>
    <property type="match status" value="1"/>
</dbReference>
<organism evidence="12 13">
    <name type="scientific">Castilleja foliolosa</name>
    <dbReference type="NCBI Taxonomy" id="1961234"/>
    <lineage>
        <taxon>Eukaryota</taxon>
        <taxon>Viridiplantae</taxon>
        <taxon>Streptophyta</taxon>
        <taxon>Embryophyta</taxon>
        <taxon>Tracheophyta</taxon>
        <taxon>Spermatophyta</taxon>
        <taxon>Magnoliopsida</taxon>
        <taxon>eudicotyledons</taxon>
        <taxon>Gunneridae</taxon>
        <taxon>Pentapetalae</taxon>
        <taxon>asterids</taxon>
        <taxon>lamiids</taxon>
        <taxon>Lamiales</taxon>
        <taxon>Orobanchaceae</taxon>
        <taxon>Pedicularideae</taxon>
        <taxon>Castillejinae</taxon>
        <taxon>Castilleja</taxon>
    </lineage>
</organism>
<protein>
    <recommendedName>
        <fullName evidence="3">4-coumarate--CoA ligase</fullName>
        <ecNumber evidence="3">6.2.1.12</ecNumber>
    </recommendedName>
</protein>
<dbReference type="InterPro" id="IPR001509">
    <property type="entry name" value="Epimerase_deHydtase"/>
</dbReference>
<keyword evidence="7" id="KW-0587">Phenylpropanoid metabolism</keyword>
<evidence type="ECO:0000256" key="5">
    <source>
        <dbReference type="ARBA" id="ARBA00022553"/>
    </source>
</evidence>
<evidence type="ECO:0000256" key="9">
    <source>
        <dbReference type="SAM" id="Phobius"/>
    </source>
</evidence>
<comment type="similarity">
    <text evidence="2">Belongs to the ATP-dependent AMP-binding enzyme family.</text>
</comment>
<dbReference type="Gene3D" id="3.40.50.720">
    <property type="entry name" value="NAD(P)-binding Rossmann-like Domain"/>
    <property type="match status" value="1"/>
</dbReference>
<dbReference type="PANTHER" id="PTHR24096">
    <property type="entry name" value="LONG-CHAIN-FATTY-ACID--COA LIGASE"/>
    <property type="match status" value="1"/>
</dbReference>
<dbReference type="InterPro" id="IPR000873">
    <property type="entry name" value="AMP-dep_synth/lig_dom"/>
</dbReference>
<evidence type="ECO:0000256" key="4">
    <source>
        <dbReference type="ARBA" id="ARBA00022450"/>
    </source>
</evidence>
<evidence type="ECO:0000256" key="8">
    <source>
        <dbReference type="ARBA" id="ARBA00034252"/>
    </source>
</evidence>
<sequence>MNLLKQLTITLTHSSLISNIPNNLMPFVQQVAVGRRPALTVYGTDYKTKDGTGVRDYIHVVDLADGHIAAVNKISDPSVGCEVYNLGTKNGTSVLVMVAAFEKASGKKIPLFLWMRIYQSKYPYINLPAEPFLDIVSFIFSKKHNGLHAFIDSSSGLTVSYSKLYSLVQSMASGLHSMGVKQGDVILILLPNSVYFPVIFLGALSTGAIVTPMNPLSSLLEIKRQVLDSNASLVFSAFNRVDELVIELKRCRVIGVPEVSDVNSIFHKLISSDPNLAPRPKITQQDIAAILYSSGTTGRAKGVMLTHRNFISMVEIYVRLVTSLYDFPLSESVYLAVVPMFHIYGLVTLCYGLVIVGQYLCDYEKI</sequence>
<dbReference type="AlphaFoldDB" id="A0ABD3D0J6"/>
<keyword evidence="13" id="KW-1185">Reference proteome</keyword>
<accession>A0ABD3D0J6</accession>
<dbReference type="Gene3D" id="3.90.25.10">
    <property type="entry name" value="UDP-galactose 4-epimerase, domain 1"/>
    <property type="match status" value="1"/>
</dbReference>
<feature type="domain" description="NAD-dependent epimerase/dehydratase" evidence="11">
    <location>
        <begin position="22"/>
        <end position="87"/>
    </location>
</feature>
<comment type="caution">
    <text evidence="12">The sequence shown here is derived from an EMBL/GenBank/DDBJ whole genome shotgun (WGS) entry which is preliminary data.</text>
</comment>
<dbReference type="EMBL" id="JAVIJP010000027">
    <property type="protein sequence ID" value="KAL3635788.1"/>
    <property type="molecule type" value="Genomic_DNA"/>
</dbReference>
<evidence type="ECO:0000313" key="13">
    <source>
        <dbReference type="Proteomes" id="UP001632038"/>
    </source>
</evidence>
<evidence type="ECO:0000256" key="3">
    <source>
        <dbReference type="ARBA" id="ARBA00012959"/>
    </source>
</evidence>
<keyword evidence="4" id="KW-0596">Phosphopantetheine</keyword>
<evidence type="ECO:0000313" key="12">
    <source>
        <dbReference type="EMBL" id="KAL3635788.1"/>
    </source>
</evidence>
<keyword evidence="9" id="KW-1133">Transmembrane helix</keyword>
<evidence type="ECO:0000256" key="7">
    <source>
        <dbReference type="ARBA" id="ARBA00023051"/>
    </source>
</evidence>
<dbReference type="InterPro" id="IPR020845">
    <property type="entry name" value="AMP-binding_CS"/>
</dbReference>
<feature type="domain" description="AMP-dependent synthetase/ligase" evidence="10">
    <location>
        <begin position="143"/>
        <end position="359"/>
    </location>
</feature>